<evidence type="ECO:0000313" key="3">
    <source>
        <dbReference type="Proteomes" id="UP000289738"/>
    </source>
</evidence>
<proteinExistence type="predicted"/>
<reference evidence="2 3" key="1">
    <citation type="submission" date="2019-01" db="EMBL/GenBank/DDBJ databases">
        <title>Sequencing of cultivated peanut Arachis hypogaea provides insights into genome evolution and oil improvement.</title>
        <authorList>
            <person name="Chen X."/>
        </authorList>
    </citation>
    <scope>NUCLEOTIDE SEQUENCE [LARGE SCALE GENOMIC DNA]</scope>
    <source>
        <strain evidence="3">cv. Fuhuasheng</strain>
        <tissue evidence="2">Leaves</tissue>
    </source>
</reference>
<dbReference type="AlphaFoldDB" id="A0A444YH97"/>
<protein>
    <submittedName>
        <fullName evidence="2">Uncharacterized protein</fullName>
    </submittedName>
</protein>
<keyword evidence="3" id="KW-1185">Reference proteome</keyword>
<evidence type="ECO:0000313" key="2">
    <source>
        <dbReference type="EMBL" id="RYR01333.1"/>
    </source>
</evidence>
<evidence type="ECO:0000256" key="1">
    <source>
        <dbReference type="SAM" id="MobiDB-lite"/>
    </source>
</evidence>
<dbReference type="Proteomes" id="UP000289738">
    <property type="component" value="Chromosome B06"/>
</dbReference>
<name>A0A444YH97_ARAHY</name>
<accession>A0A444YH97</accession>
<sequence length="246" mass="27438">MASSSPYIIVLVYPNFRMRNGDNGVTFECDDPILFLTQRVNTLSNLKCLILSRLGGTETMEIGRVAYRLLSPMGNGIFRFRLFRLQDDEHVQVMFDIHGRIMVEQVMELSAEVEHSGDDPFVHSTYVQDDRPLAPPPIHVAVPLDQAEECKEESDEDYVTDSGGSDLSDSGDENECVPETPVPTAARYVLPPPLSIPALLVVPSHYHSLDLDAMHERTPFLDTGRFGGWVECIVVLHPPCLKTIVS</sequence>
<gene>
    <name evidence="2" type="ORF">Ahy_B06g080199</name>
</gene>
<dbReference type="EMBL" id="SDMP01000016">
    <property type="protein sequence ID" value="RYR01333.1"/>
    <property type="molecule type" value="Genomic_DNA"/>
</dbReference>
<feature type="region of interest" description="Disordered" evidence="1">
    <location>
        <begin position="151"/>
        <end position="178"/>
    </location>
</feature>
<organism evidence="2 3">
    <name type="scientific">Arachis hypogaea</name>
    <name type="common">Peanut</name>
    <dbReference type="NCBI Taxonomy" id="3818"/>
    <lineage>
        <taxon>Eukaryota</taxon>
        <taxon>Viridiplantae</taxon>
        <taxon>Streptophyta</taxon>
        <taxon>Embryophyta</taxon>
        <taxon>Tracheophyta</taxon>
        <taxon>Spermatophyta</taxon>
        <taxon>Magnoliopsida</taxon>
        <taxon>eudicotyledons</taxon>
        <taxon>Gunneridae</taxon>
        <taxon>Pentapetalae</taxon>
        <taxon>rosids</taxon>
        <taxon>fabids</taxon>
        <taxon>Fabales</taxon>
        <taxon>Fabaceae</taxon>
        <taxon>Papilionoideae</taxon>
        <taxon>50 kb inversion clade</taxon>
        <taxon>dalbergioids sensu lato</taxon>
        <taxon>Dalbergieae</taxon>
        <taxon>Pterocarpus clade</taxon>
        <taxon>Arachis</taxon>
    </lineage>
</organism>
<comment type="caution">
    <text evidence="2">The sequence shown here is derived from an EMBL/GenBank/DDBJ whole genome shotgun (WGS) entry which is preliminary data.</text>
</comment>